<reference evidence="2 3" key="1">
    <citation type="submission" date="2017-02" db="EMBL/GenBank/DDBJ databases">
        <title>Draft genome of Saccharomonospora sp. 154.</title>
        <authorList>
            <person name="Alonso-Carmona G.S."/>
            <person name="De La Haba R."/>
            <person name="Vera-Gargallo B."/>
            <person name="Sandoval-Trujillo A.H."/>
            <person name="Ramirez-Duran N."/>
            <person name="Ventosa A."/>
        </authorList>
    </citation>
    <scope>NUCLEOTIDE SEQUENCE [LARGE SCALE GENOMIC DNA]</scope>
    <source>
        <strain evidence="2 3">LRS4.154</strain>
    </source>
</reference>
<comment type="caution">
    <text evidence="2">The sequence shown here is derived from an EMBL/GenBank/DDBJ whole genome shotgun (WGS) entry which is preliminary data.</text>
</comment>
<evidence type="ECO:0000313" key="3">
    <source>
        <dbReference type="Proteomes" id="UP000192591"/>
    </source>
</evidence>
<protein>
    <submittedName>
        <fullName evidence="2">DUF397 domain-containing protein</fullName>
    </submittedName>
</protein>
<dbReference type="AlphaFoldDB" id="A0A1V9A7B9"/>
<organism evidence="2 3">
    <name type="scientific">Saccharomonospora piscinae</name>
    <dbReference type="NCBI Taxonomy" id="687388"/>
    <lineage>
        <taxon>Bacteria</taxon>
        <taxon>Bacillati</taxon>
        <taxon>Actinomycetota</taxon>
        <taxon>Actinomycetes</taxon>
        <taxon>Pseudonocardiales</taxon>
        <taxon>Pseudonocardiaceae</taxon>
        <taxon>Saccharomonospora</taxon>
    </lineage>
</organism>
<proteinExistence type="predicted"/>
<dbReference type="EMBL" id="MWIH01000005">
    <property type="protein sequence ID" value="OQO92926.1"/>
    <property type="molecule type" value="Genomic_DNA"/>
</dbReference>
<dbReference type="Proteomes" id="UP000192591">
    <property type="component" value="Unassembled WGS sequence"/>
</dbReference>
<dbReference type="STRING" id="1962155.B1813_12465"/>
<dbReference type="OrthoDB" id="4570646at2"/>
<accession>A0A1V9A7B9</accession>
<sequence length="83" mass="9000">MGDYAGNAEYDPATAVGLFDPGNWRKSYASEPNGGNCVEVNVAGDRIGVRDTKLSDSPVFVFRASEWDAFVRAVKAGQFDLPR</sequence>
<evidence type="ECO:0000259" key="1">
    <source>
        <dbReference type="Pfam" id="PF04149"/>
    </source>
</evidence>
<evidence type="ECO:0000313" key="2">
    <source>
        <dbReference type="EMBL" id="OQO92926.1"/>
    </source>
</evidence>
<dbReference type="RefSeq" id="WP_024875497.1">
    <property type="nucleotide sequence ID" value="NZ_AZUM01000002.1"/>
</dbReference>
<name>A0A1V9A7B9_SACPI</name>
<feature type="domain" description="DUF397" evidence="1">
    <location>
        <begin position="23"/>
        <end position="75"/>
    </location>
</feature>
<keyword evidence="3" id="KW-1185">Reference proteome</keyword>
<gene>
    <name evidence="2" type="ORF">B1813_12465</name>
</gene>
<dbReference type="Pfam" id="PF04149">
    <property type="entry name" value="DUF397"/>
    <property type="match status" value="1"/>
</dbReference>
<dbReference type="InterPro" id="IPR007278">
    <property type="entry name" value="DUF397"/>
</dbReference>